<name>A0A3B0C7L8_9FLAO</name>
<dbReference type="OrthoDB" id="9778782at2"/>
<dbReference type="Proteomes" id="UP000276603">
    <property type="component" value="Unassembled WGS sequence"/>
</dbReference>
<gene>
    <name evidence="2" type="ORF">D7Z94_14035</name>
</gene>
<sequence length="184" mass="20875">MYKVNKPFSLLIAFWVVLLCFSFSELQISPRLQKKIDAAIYSTYGIETFQLKRIAIRSDLKDTIPLTLNGDSLFKIIQDTDLVGYLYLGEAPSMKRMFDYIVMFNPDLIIKKSKVLIYREDYGQQIGSQRWLKQFIGLSITDTPTYAENIDAISGATISASNMTKAVANVLKSVAILEEKKLLP</sequence>
<comment type="caution">
    <text evidence="2">The sequence shown here is derived from an EMBL/GenBank/DDBJ whole genome shotgun (WGS) entry which is preliminary data.</text>
</comment>
<accession>A0A3B0C7L8</accession>
<dbReference type="Pfam" id="PF04205">
    <property type="entry name" value="FMN_bind"/>
    <property type="match status" value="1"/>
</dbReference>
<feature type="domain" description="FMN-binding" evidence="1">
    <location>
        <begin position="93"/>
        <end position="174"/>
    </location>
</feature>
<dbReference type="RefSeq" id="WP_120712241.1">
    <property type="nucleotide sequence ID" value="NZ_RBCJ01000003.1"/>
</dbReference>
<dbReference type="SMART" id="SM00900">
    <property type="entry name" value="FMN_bind"/>
    <property type="match status" value="1"/>
</dbReference>
<evidence type="ECO:0000313" key="3">
    <source>
        <dbReference type="Proteomes" id="UP000276603"/>
    </source>
</evidence>
<proteinExistence type="predicted"/>
<evidence type="ECO:0000259" key="1">
    <source>
        <dbReference type="SMART" id="SM00900"/>
    </source>
</evidence>
<evidence type="ECO:0000313" key="2">
    <source>
        <dbReference type="EMBL" id="RKN79427.1"/>
    </source>
</evidence>
<dbReference type="EMBL" id="RBCJ01000003">
    <property type="protein sequence ID" value="RKN79427.1"/>
    <property type="molecule type" value="Genomic_DNA"/>
</dbReference>
<reference evidence="2 3" key="1">
    <citation type="submission" date="2018-10" db="EMBL/GenBank/DDBJ databases">
        <title>Ulvibacterium marinum gen. nov., sp. nov., a novel marine bacterium of the family Flavobacteriaceae, isolated from a culture of the green alga Ulva prolifera.</title>
        <authorList>
            <person name="Zhang Z."/>
        </authorList>
    </citation>
    <scope>NUCLEOTIDE SEQUENCE [LARGE SCALE GENOMIC DNA]</scope>
    <source>
        <strain evidence="2 3">CCMM003</strain>
    </source>
</reference>
<protein>
    <submittedName>
        <fullName evidence="2">FMN-binding protein</fullName>
    </submittedName>
</protein>
<keyword evidence="3" id="KW-1185">Reference proteome</keyword>
<dbReference type="AlphaFoldDB" id="A0A3B0C7L8"/>
<dbReference type="GO" id="GO:0016020">
    <property type="term" value="C:membrane"/>
    <property type="evidence" value="ECO:0007669"/>
    <property type="project" value="InterPro"/>
</dbReference>
<dbReference type="GO" id="GO:0010181">
    <property type="term" value="F:FMN binding"/>
    <property type="evidence" value="ECO:0007669"/>
    <property type="project" value="InterPro"/>
</dbReference>
<organism evidence="2 3">
    <name type="scientific">Ulvibacterium marinum</name>
    <dbReference type="NCBI Taxonomy" id="2419782"/>
    <lineage>
        <taxon>Bacteria</taxon>
        <taxon>Pseudomonadati</taxon>
        <taxon>Bacteroidota</taxon>
        <taxon>Flavobacteriia</taxon>
        <taxon>Flavobacteriales</taxon>
        <taxon>Flavobacteriaceae</taxon>
        <taxon>Ulvibacterium</taxon>
    </lineage>
</organism>
<dbReference type="InterPro" id="IPR007329">
    <property type="entry name" value="FMN-bd"/>
</dbReference>